<keyword evidence="1" id="KW-0812">Transmembrane</keyword>
<dbReference type="RefSeq" id="WP_200280394.1">
    <property type="nucleotide sequence ID" value="NZ_JAENII010000010.1"/>
</dbReference>
<reference evidence="2" key="1">
    <citation type="submission" date="2021-01" db="EMBL/GenBank/DDBJ databases">
        <title>Modified the classification status of verrucomicrobia.</title>
        <authorList>
            <person name="Feng X."/>
        </authorList>
    </citation>
    <scope>NUCLEOTIDE SEQUENCE</scope>
    <source>
        <strain evidence="2">KCTC 22201</strain>
    </source>
</reference>
<keyword evidence="1" id="KW-0472">Membrane</keyword>
<organism evidence="2 3">
    <name type="scientific">Haloferula rosea</name>
    <dbReference type="NCBI Taxonomy" id="490093"/>
    <lineage>
        <taxon>Bacteria</taxon>
        <taxon>Pseudomonadati</taxon>
        <taxon>Verrucomicrobiota</taxon>
        <taxon>Verrucomicrobiia</taxon>
        <taxon>Verrucomicrobiales</taxon>
        <taxon>Verrucomicrobiaceae</taxon>
        <taxon>Haloferula</taxon>
    </lineage>
</organism>
<dbReference type="EMBL" id="JAENII010000010">
    <property type="protein sequence ID" value="MBK1827966.1"/>
    <property type="molecule type" value="Genomic_DNA"/>
</dbReference>
<keyword evidence="1" id="KW-1133">Transmembrane helix</keyword>
<name>A0A934RF30_9BACT</name>
<dbReference type="Proteomes" id="UP000658278">
    <property type="component" value="Unassembled WGS sequence"/>
</dbReference>
<accession>A0A934RF30</accession>
<comment type="caution">
    <text evidence="2">The sequence shown here is derived from an EMBL/GenBank/DDBJ whole genome shotgun (WGS) entry which is preliminary data.</text>
</comment>
<keyword evidence="3" id="KW-1185">Reference proteome</keyword>
<gene>
    <name evidence="2" type="ORF">JIN81_13125</name>
</gene>
<sequence>MPRPIRIALTLFASSTILVLLIRQRAIKLQNDLQSLTGELAEEVAREESQMIAYGLILAGLLAVGGFTLVIISMVKSRRKALNDHGG</sequence>
<protein>
    <submittedName>
        <fullName evidence="2">Uncharacterized protein</fullName>
    </submittedName>
</protein>
<proteinExistence type="predicted"/>
<feature type="transmembrane region" description="Helical" evidence="1">
    <location>
        <begin position="50"/>
        <end position="72"/>
    </location>
</feature>
<dbReference type="AlphaFoldDB" id="A0A934RF30"/>
<evidence type="ECO:0000256" key="1">
    <source>
        <dbReference type="SAM" id="Phobius"/>
    </source>
</evidence>
<evidence type="ECO:0000313" key="3">
    <source>
        <dbReference type="Proteomes" id="UP000658278"/>
    </source>
</evidence>
<evidence type="ECO:0000313" key="2">
    <source>
        <dbReference type="EMBL" id="MBK1827966.1"/>
    </source>
</evidence>